<dbReference type="EMBL" id="JBHSKL010000054">
    <property type="protein sequence ID" value="MFC5229684.1"/>
    <property type="molecule type" value="Genomic_DNA"/>
</dbReference>
<proteinExistence type="predicted"/>
<evidence type="ECO:0000313" key="3">
    <source>
        <dbReference type="Proteomes" id="UP001596156"/>
    </source>
</evidence>
<feature type="region of interest" description="Disordered" evidence="1">
    <location>
        <begin position="1"/>
        <end position="29"/>
    </location>
</feature>
<gene>
    <name evidence="2" type="ORF">ACFPN6_35015</name>
</gene>
<dbReference type="RefSeq" id="WP_344646212.1">
    <property type="nucleotide sequence ID" value="NZ_BAAASS010000033.1"/>
</dbReference>
<reference evidence="3" key="1">
    <citation type="journal article" date="2019" name="Int. J. Syst. Evol. Microbiol.">
        <title>The Global Catalogue of Microorganisms (GCM) 10K type strain sequencing project: providing services to taxonomists for standard genome sequencing and annotation.</title>
        <authorList>
            <consortium name="The Broad Institute Genomics Platform"/>
            <consortium name="The Broad Institute Genome Sequencing Center for Infectious Disease"/>
            <person name="Wu L."/>
            <person name="Ma J."/>
        </authorList>
    </citation>
    <scope>NUCLEOTIDE SEQUENCE [LARGE SCALE GENOMIC DNA]</scope>
    <source>
        <strain evidence="3">CCM 8479</strain>
    </source>
</reference>
<comment type="caution">
    <text evidence="2">The sequence shown here is derived from an EMBL/GenBank/DDBJ whole genome shotgun (WGS) entry which is preliminary data.</text>
</comment>
<protein>
    <submittedName>
        <fullName evidence="2">Uncharacterized protein</fullName>
    </submittedName>
</protein>
<sequence length="74" mass="7881">MPTDATAPLGLAPAPHDTTATEHRPPSPGMQCWTKQWGTFVDPAVPLAVRATHDDGVARCTVLAEFELVIHHAA</sequence>
<keyword evidence="3" id="KW-1185">Reference proteome</keyword>
<accession>A0ABW0DGR1</accession>
<evidence type="ECO:0000256" key="1">
    <source>
        <dbReference type="SAM" id="MobiDB-lite"/>
    </source>
</evidence>
<dbReference type="Proteomes" id="UP001596156">
    <property type="component" value="Unassembled WGS sequence"/>
</dbReference>
<organism evidence="2 3">
    <name type="scientific">Streptomyces fimbriatus</name>
    <dbReference type="NCBI Taxonomy" id="68197"/>
    <lineage>
        <taxon>Bacteria</taxon>
        <taxon>Bacillati</taxon>
        <taxon>Actinomycetota</taxon>
        <taxon>Actinomycetes</taxon>
        <taxon>Kitasatosporales</taxon>
        <taxon>Streptomycetaceae</taxon>
        <taxon>Streptomyces</taxon>
    </lineage>
</organism>
<name>A0ABW0DGR1_STRFI</name>
<evidence type="ECO:0000313" key="2">
    <source>
        <dbReference type="EMBL" id="MFC5229684.1"/>
    </source>
</evidence>